<evidence type="ECO:0000313" key="1">
    <source>
        <dbReference type="EMBL" id="CAI5786963.1"/>
    </source>
</evidence>
<dbReference type="Proteomes" id="UP001178461">
    <property type="component" value="Chromosome 11"/>
</dbReference>
<dbReference type="PRINTS" id="PR00494">
    <property type="entry name" value="FANCONICGENE"/>
</dbReference>
<reference evidence="1" key="1">
    <citation type="submission" date="2022-12" db="EMBL/GenBank/DDBJ databases">
        <authorList>
            <person name="Alioto T."/>
            <person name="Alioto T."/>
            <person name="Gomez Garrido J."/>
        </authorList>
    </citation>
    <scope>NUCLEOTIDE SEQUENCE</scope>
</reference>
<protein>
    <submittedName>
        <fullName evidence="1">Fanconi anemia group C protein</fullName>
    </submittedName>
</protein>
<dbReference type="InterPro" id="IPR000686">
    <property type="entry name" value="FANCC"/>
</dbReference>
<gene>
    <name evidence="1" type="ORF">PODLI_1B004502</name>
</gene>
<dbReference type="PANTHER" id="PTHR16798">
    <property type="entry name" value="FANCONI ANEMIA GROUP C PROTEIN FANCC"/>
    <property type="match status" value="1"/>
</dbReference>
<dbReference type="GO" id="GO:0043240">
    <property type="term" value="C:Fanconi anaemia nuclear complex"/>
    <property type="evidence" value="ECO:0007669"/>
    <property type="project" value="InterPro"/>
</dbReference>
<keyword evidence="2" id="KW-1185">Reference proteome</keyword>
<dbReference type="PANTHER" id="PTHR16798:SF0">
    <property type="entry name" value="FANCONI ANEMIA GROUP C PROTEIN"/>
    <property type="match status" value="1"/>
</dbReference>
<dbReference type="GO" id="GO:0006289">
    <property type="term" value="P:nucleotide-excision repair"/>
    <property type="evidence" value="ECO:0007669"/>
    <property type="project" value="TreeGrafter"/>
</dbReference>
<name>A0AA35L0P4_9SAUR</name>
<proteinExistence type="predicted"/>
<dbReference type="Pfam" id="PF02106">
    <property type="entry name" value="Fanconi_C"/>
    <property type="match status" value="1"/>
</dbReference>
<dbReference type="AlphaFoldDB" id="A0AA35L0P4"/>
<organism evidence="1 2">
    <name type="scientific">Podarcis lilfordi</name>
    <name type="common">Lilford's wall lizard</name>
    <dbReference type="NCBI Taxonomy" id="74358"/>
    <lineage>
        <taxon>Eukaryota</taxon>
        <taxon>Metazoa</taxon>
        <taxon>Chordata</taxon>
        <taxon>Craniata</taxon>
        <taxon>Vertebrata</taxon>
        <taxon>Euteleostomi</taxon>
        <taxon>Lepidosauria</taxon>
        <taxon>Squamata</taxon>
        <taxon>Bifurcata</taxon>
        <taxon>Unidentata</taxon>
        <taxon>Episquamata</taxon>
        <taxon>Laterata</taxon>
        <taxon>Lacertibaenia</taxon>
        <taxon>Lacertidae</taxon>
        <taxon>Podarcis</taxon>
    </lineage>
</organism>
<evidence type="ECO:0000313" key="2">
    <source>
        <dbReference type="Proteomes" id="UP001178461"/>
    </source>
</evidence>
<dbReference type="EMBL" id="OX395136">
    <property type="protein sequence ID" value="CAI5786963.1"/>
    <property type="molecule type" value="Genomic_DNA"/>
</dbReference>
<accession>A0AA35L0P4</accession>
<sequence length="582" mass="65849">MSAFGDFDSQIKVDVKNRFSRGEGMAKDTTVTKFSFEFWLHKTIEWGQTSTSESQQDVCLHLPELQEFLLQIYGALKHMNCTSSIQEFPLIGQLLGRLCWNPFVIGYDECQKILMWCLCCLYSGEPQTPVELKANSWIQGSLCHLLSFSGLRNHDTDINNFISTLGFTSADYYSKLIENVVLSLVTELSRNQFNRVNRQQSMSSRVKSISLLCIPLITLPDVMPLLEALLSYHEDRSQEVLHTEFLEAVNEAVLQKKIFLPESAVLQLWLRHLPGLEKAVLQNLEVLISTQPSSLEEMACLIKSSLLHQAACHPAVFRTIDEIFKNALLETDGAPEVMTVMQVFTQCFVQAYHKNNKQLKFPLKAYFPNNPHSLVMAFLKHPSDLPATGLHQHLTHIAEMLKAAVEAKCTGYCGDLFENWFLFVHFGEWADIAAEQLLSQVESSDALLWLLAFYYYPGEENRRRTQTMVEARSVCDHLTALFRIPTISVTDLQTAVSSGTKQNKSSSNLVVTHLIISFLLFTPTGYTVAKEFITHFVVAGSEIPEVTGLLTRLANRVSQLGMKYQRTVKLVNDLLLKLKCGF</sequence>
<dbReference type="GO" id="GO:0036297">
    <property type="term" value="P:interstrand cross-link repair"/>
    <property type="evidence" value="ECO:0007669"/>
    <property type="project" value="InterPro"/>
</dbReference>
<dbReference type="GO" id="GO:0034599">
    <property type="term" value="P:cellular response to oxidative stress"/>
    <property type="evidence" value="ECO:0007669"/>
    <property type="project" value="TreeGrafter"/>
</dbReference>